<dbReference type="EMBL" id="PKMF04000085">
    <property type="protein sequence ID" value="KAK7851610.1"/>
    <property type="molecule type" value="Genomic_DNA"/>
</dbReference>
<keyword evidence="2" id="KW-1185">Reference proteome</keyword>
<gene>
    <name evidence="1" type="ORF">CFP56_041430</name>
</gene>
<dbReference type="AlphaFoldDB" id="A0AAW0LJW8"/>
<protein>
    <submittedName>
        <fullName evidence="1">Uncharacterized protein</fullName>
    </submittedName>
</protein>
<comment type="caution">
    <text evidence="1">The sequence shown here is derived from an EMBL/GenBank/DDBJ whole genome shotgun (WGS) entry which is preliminary data.</text>
</comment>
<accession>A0AAW0LJW8</accession>
<evidence type="ECO:0000313" key="1">
    <source>
        <dbReference type="EMBL" id="KAK7851610.1"/>
    </source>
</evidence>
<reference evidence="1 2" key="1">
    <citation type="journal article" date="2018" name="Sci. Data">
        <title>The draft genome sequence of cork oak.</title>
        <authorList>
            <person name="Ramos A.M."/>
            <person name="Usie A."/>
            <person name="Barbosa P."/>
            <person name="Barros P.M."/>
            <person name="Capote T."/>
            <person name="Chaves I."/>
            <person name="Simoes F."/>
            <person name="Abreu I."/>
            <person name="Carrasquinho I."/>
            <person name="Faro C."/>
            <person name="Guimaraes J.B."/>
            <person name="Mendonca D."/>
            <person name="Nobrega F."/>
            <person name="Rodrigues L."/>
            <person name="Saibo N.J.M."/>
            <person name="Varela M.C."/>
            <person name="Egas C."/>
            <person name="Matos J."/>
            <person name="Miguel C.M."/>
            <person name="Oliveira M.M."/>
            <person name="Ricardo C.P."/>
            <person name="Goncalves S."/>
        </authorList>
    </citation>
    <scope>NUCLEOTIDE SEQUENCE [LARGE SCALE GENOMIC DNA]</scope>
    <source>
        <strain evidence="2">cv. HL8</strain>
    </source>
</reference>
<sequence length="59" mass="6898">MSHLPMPSSLKESNILKQHLLMIGDPVPWKWSVITRGNHRHVRKLNAFNSIYKSHPQKI</sequence>
<organism evidence="1 2">
    <name type="scientific">Quercus suber</name>
    <name type="common">Cork oak</name>
    <dbReference type="NCBI Taxonomy" id="58331"/>
    <lineage>
        <taxon>Eukaryota</taxon>
        <taxon>Viridiplantae</taxon>
        <taxon>Streptophyta</taxon>
        <taxon>Embryophyta</taxon>
        <taxon>Tracheophyta</taxon>
        <taxon>Spermatophyta</taxon>
        <taxon>Magnoliopsida</taxon>
        <taxon>eudicotyledons</taxon>
        <taxon>Gunneridae</taxon>
        <taxon>Pentapetalae</taxon>
        <taxon>rosids</taxon>
        <taxon>fabids</taxon>
        <taxon>Fagales</taxon>
        <taxon>Fagaceae</taxon>
        <taxon>Quercus</taxon>
    </lineage>
</organism>
<evidence type="ECO:0000313" key="2">
    <source>
        <dbReference type="Proteomes" id="UP000237347"/>
    </source>
</evidence>
<proteinExistence type="predicted"/>
<dbReference type="Proteomes" id="UP000237347">
    <property type="component" value="Unassembled WGS sequence"/>
</dbReference>
<name>A0AAW0LJW8_QUESU</name>